<feature type="domain" description="Ubiquitin-like" evidence="3">
    <location>
        <begin position="63"/>
        <end position="149"/>
    </location>
</feature>
<dbReference type="GO" id="GO:0006508">
    <property type="term" value="P:proteolysis"/>
    <property type="evidence" value="ECO:0007669"/>
    <property type="project" value="UniProtKB-KW"/>
</dbReference>
<evidence type="ECO:0000259" key="3">
    <source>
        <dbReference type="Pfam" id="PF14836"/>
    </source>
</evidence>
<dbReference type="OrthoDB" id="265776at2759"/>
<sequence>NVPQKLINHLKEGQDYALLPEPAWNLLLSWYGLSVGSRPIIRNVVEYGQYVKHLKVEVYLIDLKLCVHPNINDIKTGSFSGVDTISRLMTVIKEQFNIPDTTECRLWQQYMMNCFELLNNLQQTVAGAGIYGEQMIILEIRNPDGTWPKSKR</sequence>
<dbReference type="SUPFAM" id="SSF143791">
    <property type="entry name" value="DUSP-like"/>
    <property type="match status" value="1"/>
</dbReference>
<dbReference type="Pfam" id="PF06337">
    <property type="entry name" value="DUSP"/>
    <property type="match status" value="1"/>
</dbReference>
<name>A0A1X7SQT9_AMPQE</name>
<keyword evidence="1" id="KW-0645">Protease</keyword>
<evidence type="ECO:0000259" key="2">
    <source>
        <dbReference type="Pfam" id="PF06337"/>
    </source>
</evidence>
<evidence type="ECO:0000313" key="4">
    <source>
        <dbReference type="EnsemblMetazoa" id="Aqu2.1.04481_001"/>
    </source>
</evidence>
<dbReference type="AlphaFoldDB" id="A0A1X7SQT9"/>
<keyword evidence="1" id="KW-0378">Hydrolase</keyword>
<dbReference type="InterPro" id="IPR028135">
    <property type="entry name" value="Ub_USP-typ"/>
</dbReference>
<dbReference type="GO" id="GO:0004843">
    <property type="term" value="F:cysteine-type deubiquitinase activity"/>
    <property type="evidence" value="ECO:0007669"/>
    <property type="project" value="InterPro"/>
</dbReference>
<reference evidence="4" key="1">
    <citation type="submission" date="2017-05" db="UniProtKB">
        <authorList>
            <consortium name="EnsemblMetazoa"/>
        </authorList>
    </citation>
    <scope>IDENTIFICATION</scope>
</reference>
<dbReference type="STRING" id="400682.A0A1X7SQT9"/>
<protein>
    <recommendedName>
        <fullName evidence="5">DUSP domain-containing protein</fullName>
    </recommendedName>
</protein>
<dbReference type="Pfam" id="PF14836">
    <property type="entry name" value="Ubiquitin_3"/>
    <property type="match status" value="1"/>
</dbReference>
<dbReference type="Gene3D" id="3.30.2230.10">
    <property type="entry name" value="DUSP-like"/>
    <property type="match status" value="1"/>
</dbReference>
<proteinExistence type="predicted"/>
<dbReference type="InterPro" id="IPR035927">
    <property type="entry name" value="DUSP-like_sf"/>
</dbReference>
<organism evidence="4">
    <name type="scientific">Amphimedon queenslandica</name>
    <name type="common">Sponge</name>
    <dbReference type="NCBI Taxonomy" id="400682"/>
    <lineage>
        <taxon>Eukaryota</taxon>
        <taxon>Metazoa</taxon>
        <taxon>Porifera</taxon>
        <taxon>Demospongiae</taxon>
        <taxon>Heteroscleromorpha</taxon>
        <taxon>Haplosclerida</taxon>
        <taxon>Niphatidae</taxon>
        <taxon>Amphimedon</taxon>
    </lineage>
</organism>
<evidence type="ECO:0008006" key="5">
    <source>
        <dbReference type="Google" id="ProtNLM"/>
    </source>
</evidence>
<dbReference type="Gene3D" id="3.10.20.90">
    <property type="entry name" value="Phosphatidylinositol 3-kinase Catalytic Subunit, Chain A, domain 1"/>
    <property type="match status" value="1"/>
</dbReference>
<feature type="domain" description="DUSP" evidence="2">
    <location>
        <begin position="5"/>
        <end position="45"/>
    </location>
</feature>
<dbReference type="eggNOG" id="KOG1870">
    <property type="taxonomic scope" value="Eukaryota"/>
</dbReference>
<accession>A0A1X7SQT9</accession>
<dbReference type="InterPro" id="IPR006615">
    <property type="entry name" value="Pept_C19_DUSP"/>
</dbReference>
<dbReference type="EnsemblMetazoa" id="Aqu2.1.04481_001">
    <property type="protein sequence ID" value="Aqu2.1.04481_001"/>
    <property type="gene ID" value="Aqu2.1.04481"/>
</dbReference>
<dbReference type="InParanoid" id="A0A1X7SQT9"/>
<evidence type="ECO:0000256" key="1">
    <source>
        <dbReference type="ARBA" id="ARBA00022670"/>
    </source>
</evidence>